<dbReference type="Pfam" id="PF14372">
    <property type="entry name" value="hAT-like_RNase-H"/>
    <property type="match status" value="1"/>
</dbReference>
<evidence type="ECO:0008006" key="12">
    <source>
        <dbReference type="Google" id="ProtNLM"/>
    </source>
</evidence>
<keyword evidence="3" id="KW-0863">Zinc-finger</keyword>
<feature type="region of interest" description="Disordered" evidence="7">
    <location>
        <begin position="14"/>
        <end position="34"/>
    </location>
</feature>
<evidence type="ECO:0000256" key="3">
    <source>
        <dbReference type="ARBA" id="ARBA00022771"/>
    </source>
</evidence>
<keyword evidence="6" id="KW-0539">Nucleus</keyword>
<dbReference type="EMBL" id="KZ305019">
    <property type="protein sequence ID" value="PIA61774.1"/>
    <property type="molecule type" value="Genomic_DNA"/>
</dbReference>
<evidence type="ECO:0000313" key="10">
    <source>
        <dbReference type="EMBL" id="PIA61774.1"/>
    </source>
</evidence>
<dbReference type="GO" id="GO:0005634">
    <property type="term" value="C:nucleus"/>
    <property type="evidence" value="ECO:0007669"/>
    <property type="project" value="UniProtKB-SubCell"/>
</dbReference>
<evidence type="ECO:0000256" key="5">
    <source>
        <dbReference type="ARBA" id="ARBA00023125"/>
    </source>
</evidence>
<keyword evidence="5" id="KW-0238">DNA-binding</keyword>
<dbReference type="GO" id="GO:0003677">
    <property type="term" value="F:DNA binding"/>
    <property type="evidence" value="ECO:0007669"/>
    <property type="project" value="UniProtKB-KW"/>
</dbReference>
<feature type="domain" description="hAT-like transposase RNase-H fold" evidence="9">
    <location>
        <begin position="424"/>
        <end position="525"/>
    </location>
</feature>
<dbReference type="PANTHER" id="PTHR46481">
    <property type="entry name" value="ZINC FINGER BED DOMAIN-CONTAINING PROTEIN 4"/>
    <property type="match status" value="1"/>
</dbReference>
<dbReference type="SUPFAM" id="SSF53098">
    <property type="entry name" value="Ribonuclease H-like"/>
    <property type="match status" value="1"/>
</dbReference>
<dbReference type="OrthoDB" id="1937726at2759"/>
<accession>A0A2G5F1A7</accession>
<keyword evidence="11" id="KW-1185">Reference proteome</keyword>
<evidence type="ECO:0000256" key="7">
    <source>
        <dbReference type="SAM" id="MobiDB-lite"/>
    </source>
</evidence>
<dbReference type="GO" id="GO:0008270">
    <property type="term" value="F:zinc ion binding"/>
    <property type="evidence" value="ECO:0007669"/>
    <property type="project" value="UniProtKB-KW"/>
</dbReference>
<protein>
    <recommendedName>
        <fullName evidence="12">BED-type domain-containing protein</fullName>
    </recommendedName>
</protein>
<keyword evidence="2" id="KW-0479">Metal-binding</keyword>
<dbReference type="Pfam" id="PF05699">
    <property type="entry name" value="Dimer_Tnp_hAT"/>
    <property type="match status" value="1"/>
</dbReference>
<feature type="compositionally biased region" description="Polar residues" evidence="7">
    <location>
        <begin position="23"/>
        <end position="32"/>
    </location>
</feature>
<sequence length="688" mass="78078">MSSEHGRELILANVEGSAPQEDLNMQNPSSPLGKSPLLADTVGSLESAVLTGSKRRKVNLSVAEVWDHVYKSNVQPKALCKYCNEMMSYDSSDGIYTLKRHAEDCIRKITADLRGLEQNPPVDNPDDFTFDQAVACRATVMLILEEELPFSWAENGPFVRLLTNGLNPEFRPIPSRCVRNIVLKFFEEEKPILHSLFRTLPGKICLASNLWPSDDGFSYMCITAHYVDRDWKLNKRTIAFPALEIDSSEKFEIFEGIYNSILDWNIYEKVFTVTLDGTVPIDVSNRLKEALLSTDSSLRKQLFHVSCGTYIFNIIVQVALARFHHSIECIRMSVQHVYLEAHEQKFREICEDEGIQFRRLPLDRECHWNTIYLMLDAAIPYQRVFELLFSDSTIESIPTALDWKDAKVIRDILEVLHKSTKLCSGTKYVSSSVFFHQVSNICLVISKYENDPSYTSVIASMKTKIREYWGETPLALGLAACVDPRFKMSVLEVCLEVIYGYEETHRLGGSLEIIREALLKLFEEYKQKLVVSGPKVCTLTQEKDPTFSLYATRIGVNSNASELQSSELQSYLDKPSVKIMDRETFDVLGWWKAQQIRYPVLSVMARDLLTIPVSSVPLHSAFTSCGRTLKDNRKIWPPNVVEASACLKDWIDAESRNQDAKLDEIEDLVEDVTDLTSDSASDADADSD</sequence>
<dbReference type="InParanoid" id="A0A2G5F1A7"/>
<evidence type="ECO:0000256" key="2">
    <source>
        <dbReference type="ARBA" id="ARBA00022723"/>
    </source>
</evidence>
<comment type="subcellular location">
    <subcellularLocation>
        <location evidence="1">Nucleus</location>
    </subcellularLocation>
</comment>
<evidence type="ECO:0000259" key="9">
    <source>
        <dbReference type="Pfam" id="PF14372"/>
    </source>
</evidence>
<dbReference type="InterPro" id="IPR025525">
    <property type="entry name" value="hAT-like_transposase_RNase-H"/>
</dbReference>
<dbReference type="AlphaFoldDB" id="A0A2G5F1A7"/>
<dbReference type="GO" id="GO:0046983">
    <property type="term" value="F:protein dimerization activity"/>
    <property type="evidence" value="ECO:0007669"/>
    <property type="project" value="InterPro"/>
</dbReference>
<evidence type="ECO:0000313" key="11">
    <source>
        <dbReference type="Proteomes" id="UP000230069"/>
    </source>
</evidence>
<evidence type="ECO:0000259" key="8">
    <source>
        <dbReference type="Pfam" id="PF05699"/>
    </source>
</evidence>
<evidence type="ECO:0000256" key="4">
    <source>
        <dbReference type="ARBA" id="ARBA00022833"/>
    </source>
</evidence>
<gene>
    <name evidence="10" type="ORF">AQUCO_00200042v1</name>
</gene>
<dbReference type="PANTHER" id="PTHR46481:SF10">
    <property type="entry name" value="ZINC FINGER BED DOMAIN-CONTAINING PROTEIN 39"/>
    <property type="match status" value="1"/>
</dbReference>
<reference evidence="10 11" key="1">
    <citation type="submission" date="2017-09" db="EMBL/GenBank/DDBJ databases">
        <title>WGS assembly of Aquilegia coerulea Goldsmith.</title>
        <authorList>
            <person name="Hodges S."/>
            <person name="Kramer E."/>
            <person name="Nordborg M."/>
            <person name="Tomkins J."/>
            <person name="Borevitz J."/>
            <person name="Derieg N."/>
            <person name="Yan J."/>
            <person name="Mihaltcheva S."/>
            <person name="Hayes R.D."/>
            <person name="Rokhsar D."/>
        </authorList>
    </citation>
    <scope>NUCLEOTIDE SEQUENCE [LARGE SCALE GENOMIC DNA]</scope>
    <source>
        <strain evidence="11">cv. Goldsmith</strain>
    </source>
</reference>
<dbReference type="InterPro" id="IPR012337">
    <property type="entry name" value="RNaseH-like_sf"/>
</dbReference>
<proteinExistence type="predicted"/>
<name>A0A2G5F1A7_AQUCA</name>
<organism evidence="10 11">
    <name type="scientific">Aquilegia coerulea</name>
    <name type="common">Rocky mountain columbine</name>
    <dbReference type="NCBI Taxonomy" id="218851"/>
    <lineage>
        <taxon>Eukaryota</taxon>
        <taxon>Viridiplantae</taxon>
        <taxon>Streptophyta</taxon>
        <taxon>Embryophyta</taxon>
        <taxon>Tracheophyta</taxon>
        <taxon>Spermatophyta</taxon>
        <taxon>Magnoliopsida</taxon>
        <taxon>Ranunculales</taxon>
        <taxon>Ranunculaceae</taxon>
        <taxon>Thalictroideae</taxon>
        <taxon>Aquilegia</taxon>
    </lineage>
</organism>
<dbReference type="Proteomes" id="UP000230069">
    <property type="component" value="Unassembled WGS sequence"/>
</dbReference>
<dbReference type="InterPro" id="IPR008906">
    <property type="entry name" value="HATC_C_dom"/>
</dbReference>
<evidence type="ECO:0000256" key="6">
    <source>
        <dbReference type="ARBA" id="ARBA00023242"/>
    </source>
</evidence>
<feature type="domain" description="HAT C-terminal dimerisation" evidence="8">
    <location>
        <begin position="567"/>
        <end position="651"/>
    </location>
</feature>
<dbReference type="InterPro" id="IPR052035">
    <property type="entry name" value="ZnF_BED_domain_contain"/>
</dbReference>
<keyword evidence="4" id="KW-0862">Zinc</keyword>
<evidence type="ECO:0000256" key="1">
    <source>
        <dbReference type="ARBA" id="ARBA00004123"/>
    </source>
</evidence>